<gene>
    <name evidence="1" type="ORF">HB770_10960</name>
</gene>
<sequence>MQLGLFDTLRSKPIRLPVAPHGSVLLAASDPDFTFRLPHPRMVWDRAEIEVHRHEDGMWMWSASFMADSEGSSYRVGPKWGKFAETREDALFFAVEELEARIGKKAGSDAALILKWLNALKDNPEAFK</sequence>
<dbReference type="EMBL" id="CP050549">
    <property type="protein sequence ID" value="QND42327.1"/>
    <property type="molecule type" value="Genomic_DNA"/>
</dbReference>
<evidence type="ECO:0000313" key="1">
    <source>
        <dbReference type="EMBL" id="QND42327.1"/>
    </source>
</evidence>
<accession>A0A7G6RJ95</accession>
<dbReference type="AlphaFoldDB" id="A0A7G6RJ95"/>
<proteinExistence type="predicted"/>
<reference evidence="2" key="1">
    <citation type="journal article" date="2020" name="Mol. Plant Microbe">
        <title>Rhizobial microsymbionts of the narrowly endemic Oxytropis species growing in Kamchatka are characterized by significant genetic diversity and possess a set of genes that are associated with T3SS and T6SS secretion systems and can affect the development of symbiosis.</title>
        <authorList>
            <person name="Safronova V."/>
            <person name="Guro P."/>
            <person name="Sazanova A."/>
            <person name="Kuznetsova I."/>
            <person name="Belimov A."/>
            <person name="Yakubov V."/>
            <person name="Chirak E."/>
            <person name="Afonin A."/>
            <person name="Gogolev Y."/>
            <person name="Andronov E."/>
            <person name="Tikhonovich I."/>
        </authorList>
    </citation>
    <scope>NUCLEOTIDE SEQUENCE [LARGE SCALE GENOMIC DNA]</scope>
    <source>
        <strain evidence="2">RCAM0610</strain>
    </source>
</reference>
<organism evidence="1 2">
    <name type="scientific">Rhizobium leguminosarum bv. viciae</name>
    <dbReference type="NCBI Taxonomy" id="387"/>
    <lineage>
        <taxon>Bacteria</taxon>
        <taxon>Pseudomonadati</taxon>
        <taxon>Pseudomonadota</taxon>
        <taxon>Alphaproteobacteria</taxon>
        <taxon>Hyphomicrobiales</taxon>
        <taxon>Rhizobiaceae</taxon>
        <taxon>Rhizobium/Agrobacterium group</taxon>
        <taxon>Rhizobium</taxon>
    </lineage>
</organism>
<name>A0A7G6RJ95_RHILV</name>
<protein>
    <submittedName>
        <fullName evidence="1">Uncharacterized protein</fullName>
    </submittedName>
</protein>
<dbReference type="Proteomes" id="UP000515518">
    <property type="component" value="Chromosome"/>
</dbReference>
<evidence type="ECO:0000313" key="2">
    <source>
        <dbReference type="Proteomes" id="UP000515518"/>
    </source>
</evidence>